<name>A0A2G1DEZ4_9BACT</name>
<dbReference type="EMBL" id="CP032098">
    <property type="protein sequence ID" value="AXX91241.1"/>
    <property type="molecule type" value="Genomic_DNA"/>
</dbReference>
<gene>
    <name evidence="7" type="ORF">AMOL_0217</name>
    <name evidence="8" type="ORF">CPU12_12210</name>
</gene>
<evidence type="ECO:0000313" key="9">
    <source>
        <dbReference type="Proteomes" id="UP000221222"/>
    </source>
</evidence>
<protein>
    <submittedName>
        <fullName evidence="7">Complement resistance protein TraT</fullName>
    </submittedName>
    <submittedName>
        <fullName evidence="8">Conjugal transfer protein TraT</fullName>
    </submittedName>
</protein>
<dbReference type="PROSITE" id="PS51257">
    <property type="entry name" value="PROKAR_LIPOPROTEIN"/>
    <property type="match status" value="1"/>
</dbReference>
<dbReference type="InterPro" id="IPR008874">
    <property type="entry name" value="TraT_complement-R"/>
</dbReference>
<dbReference type="Proteomes" id="UP000262712">
    <property type="component" value="Chromosome"/>
</dbReference>
<evidence type="ECO:0000256" key="3">
    <source>
        <dbReference type="ARBA" id="ARBA00023136"/>
    </source>
</evidence>
<reference evidence="7 10" key="2">
    <citation type="submission" date="2018-08" db="EMBL/GenBank/DDBJ databases">
        <title>Complete genome of the Arcobacter molluscorum type strain LMG 25693.</title>
        <authorList>
            <person name="Miller W.G."/>
            <person name="Yee E."/>
            <person name="Bono J.L."/>
        </authorList>
    </citation>
    <scope>NUCLEOTIDE SEQUENCE [LARGE SCALE GENOMIC DNA]</scope>
    <source>
        <strain evidence="7 10">CECT 7696</strain>
    </source>
</reference>
<dbReference type="GO" id="GO:0009279">
    <property type="term" value="C:cell outer membrane"/>
    <property type="evidence" value="ECO:0007669"/>
    <property type="project" value="UniProtKB-SubCell"/>
</dbReference>
<dbReference type="AlphaFoldDB" id="A0A2G1DEZ4"/>
<keyword evidence="3" id="KW-0472">Membrane</keyword>
<keyword evidence="4" id="KW-0564">Palmitate</keyword>
<evidence type="ECO:0000313" key="7">
    <source>
        <dbReference type="EMBL" id="AXX91241.1"/>
    </source>
</evidence>
<comment type="subcellular location">
    <subcellularLocation>
        <location evidence="1">Cell outer membrane</location>
        <topology evidence="1">Lipid-anchor</topology>
    </subcellularLocation>
</comment>
<evidence type="ECO:0000313" key="8">
    <source>
        <dbReference type="EMBL" id="PHO17082.1"/>
    </source>
</evidence>
<keyword evidence="5" id="KW-0449">Lipoprotein</keyword>
<keyword evidence="9" id="KW-1185">Reference proteome</keyword>
<feature type="signal peptide" evidence="6">
    <location>
        <begin position="1"/>
        <end position="22"/>
    </location>
</feature>
<sequence>MKNYIKIGLLTLSSLFIMSVFTGCGALTTAIEKRNLDVQTKMSDSIFLEPVELEKQIVYVRVRNTTDKNINIEDDIKQAFKNKGFKVTLHPSKAEFMVQANLLQIGKSDKKSATRALESGFGGALLGAGAVALGGSRSTSSYAAGGIIGGLIGTVTDALVKDVYYTMVTDVEIRQRASADEIIYQNSNGSSKQGMSSNLNQNIEKKHAKWKIYRTRIVSTANKMNLEFEEAKPKLIEGLTRSISGVL</sequence>
<organism evidence="8 9">
    <name type="scientific">Malaciobacter molluscorum LMG 25693</name>
    <dbReference type="NCBI Taxonomy" id="870501"/>
    <lineage>
        <taxon>Bacteria</taxon>
        <taxon>Pseudomonadati</taxon>
        <taxon>Campylobacterota</taxon>
        <taxon>Epsilonproteobacteria</taxon>
        <taxon>Campylobacterales</taxon>
        <taxon>Arcobacteraceae</taxon>
        <taxon>Malaciobacter</taxon>
    </lineage>
</organism>
<accession>A0A2G1DEZ4</accession>
<dbReference type="Proteomes" id="UP000221222">
    <property type="component" value="Unassembled WGS sequence"/>
</dbReference>
<evidence type="ECO:0000256" key="6">
    <source>
        <dbReference type="SAM" id="SignalP"/>
    </source>
</evidence>
<feature type="chain" id="PRO_5044573522" evidence="6">
    <location>
        <begin position="23"/>
        <end position="247"/>
    </location>
</feature>
<dbReference type="RefSeq" id="WP_099343402.1">
    <property type="nucleotide sequence ID" value="NZ_CP032098.1"/>
</dbReference>
<keyword evidence="2 6" id="KW-0732">Signal</keyword>
<dbReference type="Pfam" id="PF05818">
    <property type="entry name" value="TraT"/>
    <property type="match status" value="1"/>
</dbReference>
<dbReference type="PIRSF" id="PIRSF002859">
    <property type="entry name" value="Lipo_traT"/>
    <property type="match status" value="1"/>
</dbReference>
<evidence type="ECO:0000256" key="1">
    <source>
        <dbReference type="ARBA" id="ARBA00004459"/>
    </source>
</evidence>
<dbReference type="EMBL" id="NXFY01000024">
    <property type="protein sequence ID" value="PHO17082.1"/>
    <property type="molecule type" value="Genomic_DNA"/>
</dbReference>
<proteinExistence type="predicted"/>
<evidence type="ECO:0000313" key="10">
    <source>
        <dbReference type="Proteomes" id="UP000262712"/>
    </source>
</evidence>
<reference evidence="8 9" key="1">
    <citation type="submission" date="2017-09" db="EMBL/GenBank/DDBJ databases">
        <title>Arcobacter canalis sp. nov., a new species isolated from a water canal contaminated with urban sewage.</title>
        <authorList>
            <person name="Perez-Cataluna A."/>
            <person name="Salas-Masso N."/>
            <person name="Figueras M.J."/>
        </authorList>
    </citation>
    <scope>NUCLEOTIDE SEQUENCE [LARGE SCALE GENOMIC DNA]</scope>
    <source>
        <strain evidence="8 9">F98-3</strain>
    </source>
</reference>
<evidence type="ECO:0000256" key="5">
    <source>
        <dbReference type="ARBA" id="ARBA00023288"/>
    </source>
</evidence>
<dbReference type="KEGG" id="amol:AMOL_0217"/>
<evidence type="ECO:0000256" key="2">
    <source>
        <dbReference type="ARBA" id="ARBA00022729"/>
    </source>
</evidence>
<evidence type="ECO:0000256" key="4">
    <source>
        <dbReference type="ARBA" id="ARBA00023139"/>
    </source>
</evidence>